<dbReference type="Proteomes" id="UP000694701">
    <property type="component" value="Unplaced"/>
</dbReference>
<feature type="domain" description="Immunoglobulin" evidence="2">
    <location>
        <begin position="24"/>
        <end position="123"/>
    </location>
</feature>
<dbReference type="AlphaFoldDB" id="A0A8C2EF57"/>
<dbReference type="Gene3D" id="2.60.40.10">
    <property type="entry name" value="Immunoglobulins"/>
    <property type="match status" value="2"/>
</dbReference>
<dbReference type="InterPro" id="IPR013106">
    <property type="entry name" value="Ig_V-set"/>
</dbReference>
<dbReference type="InterPro" id="IPR003599">
    <property type="entry name" value="Ig_sub"/>
</dbReference>
<name>A0A8C2EF57_CYPCA</name>
<evidence type="ECO:0000313" key="3">
    <source>
        <dbReference type="Ensembl" id="ENSCCRP00020040786.1"/>
    </source>
</evidence>
<feature type="signal peptide" evidence="1">
    <location>
        <begin position="1"/>
        <end position="19"/>
    </location>
</feature>
<organism evidence="3 4">
    <name type="scientific">Cyprinus carpio</name>
    <name type="common">Common carp</name>
    <dbReference type="NCBI Taxonomy" id="7962"/>
    <lineage>
        <taxon>Eukaryota</taxon>
        <taxon>Metazoa</taxon>
        <taxon>Chordata</taxon>
        <taxon>Craniata</taxon>
        <taxon>Vertebrata</taxon>
        <taxon>Euteleostomi</taxon>
        <taxon>Actinopterygii</taxon>
        <taxon>Neopterygii</taxon>
        <taxon>Teleostei</taxon>
        <taxon>Ostariophysi</taxon>
        <taxon>Cypriniformes</taxon>
        <taxon>Cyprinidae</taxon>
        <taxon>Cyprininae</taxon>
        <taxon>Cyprinus</taxon>
    </lineage>
</organism>
<dbReference type="SUPFAM" id="SSF48726">
    <property type="entry name" value="Immunoglobulin"/>
    <property type="match status" value="2"/>
</dbReference>
<protein>
    <submittedName>
        <fullName evidence="3">Si:dkey-182g1.6</fullName>
    </submittedName>
</protein>
<dbReference type="Pfam" id="PF07686">
    <property type="entry name" value="V-set"/>
    <property type="match status" value="1"/>
</dbReference>
<dbReference type="PANTHER" id="PTHR21063">
    <property type="entry name" value="LFA-3"/>
    <property type="match status" value="1"/>
</dbReference>
<evidence type="ECO:0000256" key="1">
    <source>
        <dbReference type="SAM" id="SignalP"/>
    </source>
</evidence>
<feature type="domain" description="Immunoglobulin" evidence="2">
    <location>
        <begin position="128"/>
        <end position="228"/>
    </location>
</feature>
<dbReference type="PANTHER" id="PTHR21063:SF4">
    <property type="entry name" value="CD48 ANTIGEN-RELATED"/>
    <property type="match status" value="1"/>
</dbReference>
<dbReference type="InterPro" id="IPR013783">
    <property type="entry name" value="Ig-like_fold"/>
</dbReference>
<feature type="chain" id="PRO_5034708347" evidence="1">
    <location>
        <begin position="20"/>
        <end position="257"/>
    </location>
</feature>
<reference evidence="3" key="1">
    <citation type="submission" date="2025-08" db="UniProtKB">
        <authorList>
            <consortium name="Ensembl"/>
        </authorList>
    </citation>
    <scope>IDENTIFICATION</scope>
</reference>
<dbReference type="SMART" id="SM00409">
    <property type="entry name" value="IG"/>
    <property type="match status" value="2"/>
</dbReference>
<keyword evidence="1" id="KW-0732">Signal</keyword>
<accession>A0A8C2EF57</accession>
<dbReference type="Ensembl" id="ENSCCRT00020044494.1">
    <property type="protein sequence ID" value="ENSCCRP00020040786.1"/>
    <property type="gene ID" value="ENSCCRG00020018153.1"/>
</dbReference>
<proteinExistence type="predicted"/>
<sequence length="257" mass="27638">MRIFTSFFCVLLLVGGVSGVEKKKVTLSVMKGDTVTLSPDDAEIQTGDPILWKFEGSIIGKRKTDGSISTYDGPGGISKDKLLLDKQTGSLTITDLTTDHTGLYQLEIKSTTEIFKKYSVTVSGTGGVKTRSVKEGEIIILNTGVINIDSEGYNLILWKTKDIIVGEINKKINRNNGGQDIFNGRQQLNENSGSLTISDSRTTDSGVYHLTMSSSSHTLQRTITVTVRAQSGAPSGICGAGVGLVVWALTVFLLQEV</sequence>
<evidence type="ECO:0000313" key="4">
    <source>
        <dbReference type="Proteomes" id="UP000694701"/>
    </source>
</evidence>
<dbReference type="InterPro" id="IPR036179">
    <property type="entry name" value="Ig-like_dom_sf"/>
</dbReference>
<evidence type="ECO:0000259" key="2">
    <source>
        <dbReference type="SMART" id="SM00409"/>
    </source>
</evidence>